<organism evidence="4 5">
    <name type="scientific">Nonomuraea diastatica</name>
    <dbReference type="NCBI Taxonomy" id="1848329"/>
    <lineage>
        <taxon>Bacteria</taxon>
        <taxon>Bacillati</taxon>
        <taxon>Actinomycetota</taxon>
        <taxon>Actinomycetes</taxon>
        <taxon>Streptosporangiales</taxon>
        <taxon>Streptosporangiaceae</taxon>
        <taxon>Nonomuraea</taxon>
    </lineage>
</organism>
<dbReference type="OrthoDB" id="3238779at2"/>
<evidence type="ECO:0000259" key="3">
    <source>
        <dbReference type="Pfam" id="PF01610"/>
    </source>
</evidence>
<dbReference type="InterPro" id="IPR038765">
    <property type="entry name" value="Papain-like_cys_pep_sf"/>
</dbReference>
<dbReference type="InterPro" id="IPR047951">
    <property type="entry name" value="Transpos_ISL3"/>
</dbReference>
<feature type="region of interest" description="Disordered" evidence="1">
    <location>
        <begin position="238"/>
        <end position="284"/>
    </location>
</feature>
<reference evidence="4 5" key="1">
    <citation type="submission" date="2019-03" db="EMBL/GenBank/DDBJ databases">
        <title>Draft genome sequences of novel Actinobacteria.</title>
        <authorList>
            <person name="Sahin N."/>
            <person name="Ay H."/>
            <person name="Saygin H."/>
        </authorList>
    </citation>
    <scope>NUCLEOTIDE SEQUENCE [LARGE SCALE GENOMIC DNA]</scope>
    <source>
        <strain evidence="4 5">KC712</strain>
    </source>
</reference>
<keyword evidence="2" id="KW-0472">Membrane</keyword>
<feature type="compositionally biased region" description="Low complexity" evidence="1">
    <location>
        <begin position="271"/>
        <end position="284"/>
    </location>
</feature>
<dbReference type="Pfam" id="PF01610">
    <property type="entry name" value="DDE_Tnp_ISL3"/>
    <property type="match status" value="1"/>
</dbReference>
<dbReference type="Gene3D" id="3.90.1720.10">
    <property type="entry name" value="endopeptidase domain like (from Nostoc punctiforme)"/>
    <property type="match status" value="1"/>
</dbReference>
<dbReference type="AlphaFoldDB" id="A0A4R4WQC8"/>
<comment type="caution">
    <text evidence="4">The sequence shown here is derived from an EMBL/GenBank/DDBJ whole genome shotgun (WGS) entry which is preliminary data.</text>
</comment>
<feature type="compositionally biased region" description="Polar residues" evidence="1">
    <location>
        <begin position="242"/>
        <end position="262"/>
    </location>
</feature>
<dbReference type="InterPro" id="IPR002560">
    <property type="entry name" value="Transposase_DDE"/>
</dbReference>
<dbReference type="EMBL" id="SMKP01000064">
    <property type="protein sequence ID" value="TDD18915.1"/>
    <property type="molecule type" value="Genomic_DNA"/>
</dbReference>
<feature type="transmembrane region" description="Helical" evidence="2">
    <location>
        <begin position="111"/>
        <end position="138"/>
    </location>
</feature>
<evidence type="ECO:0000256" key="2">
    <source>
        <dbReference type="SAM" id="Phobius"/>
    </source>
</evidence>
<accession>A0A4R4WQC8</accession>
<proteinExistence type="predicted"/>
<gene>
    <name evidence="4" type="ORF">E1294_22580</name>
</gene>
<keyword evidence="2" id="KW-1133">Transmembrane helix</keyword>
<evidence type="ECO:0000313" key="5">
    <source>
        <dbReference type="Proteomes" id="UP000294543"/>
    </source>
</evidence>
<name>A0A4R4WQC8_9ACTN</name>
<sequence length="284" mass="29770">MLGIDDFTKRRGHSYATVLIDMDSHQPIDVLDDRTAEALERWLRDHPGVHVICRDRAGAYAAGATAGAPEAIHIADRRTRMATSRINGPPPPPDRPTGRVGHHHPPQRARLMAVIATTVTGVFVLVAIIIVGVVATVLPHNSVPTSDALCATVPLRTAKPDAIALTRPACAPPRITGTGHGATALAAAARWLGTPYSWGGGGLDGPSRGIDQGANTVGFDCSALTRYAWHQAGVAFRAPPLNNGTPFTTSDPATKLQETSCPSKAPAEAPTTPDTSTWSSTQTA</sequence>
<dbReference type="PANTHER" id="PTHR33498:SF1">
    <property type="entry name" value="TRANSPOSASE FOR INSERTION SEQUENCE ELEMENT IS1557"/>
    <property type="match status" value="1"/>
</dbReference>
<keyword evidence="2" id="KW-0812">Transmembrane</keyword>
<dbReference type="SUPFAM" id="SSF54001">
    <property type="entry name" value="Cysteine proteinases"/>
    <property type="match status" value="1"/>
</dbReference>
<protein>
    <recommendedName>
        <fullName evidence="3">Transposase IS204/IS1001/IS1096/IS1165 DDE domain-containing protein</fullName>
    </recommendedName>
</protein>
<evidence type="ECO:0000256" key="1">
    <source>
        <dbReference type="SAM" id="MobiDB-lite"/>
    </source>
</evidence>
<evidence type="ECO:0000313" key="4">
    <source>
        <dbReference type="EMBL" id="TDD18915.1"/>
    </source>
</evidence>
<dbReference type="PANTHER" id="PTHR33498">
    <property type="entry name" value="TRANSPOSASE FOR INSERTION SEQUENCE ELEMENT IS1557"/>
    <property type="match status" value="1"/>
</dbReference>
<feature type="domain" description="Transposase IS204/IS1001/IS1096/IS1165 DDE" evidence="3">
    <location>
        <begin position="2"/>
        <end position="77"/>
    </location>
</feature>
<keyword evidence="5" id="KW-1185">Reference proteome</keyword>
<dbReference type="Proteomes" id="UP000294543">
    <property type="component" value="Unassembled WGS sequence"/>
</dbReference>
<feature type="region of interest" description="Disordered" evidence="1">
    <location>
        <begin position="83"/>
        <end position="105"/>
    </location>
</feature>